<dbReference type="Gene3D" id="1.20.1280.50">
    <property type="match status" value="1"/>
</dbReference>
<dbReference type="InterPro" id="IPR001250">
    <property type="entry name" value="Man6P_Isoase-1"/>
</dbReference>
<dbReference type="InterPro" id="IPR016305">
    <property type="entry name" value="Mannose-6-P_Isomerase"/>
</dbReference>
<dbReference type="InterPro" id="IPR046457">
    <property type="entry name" value="PMI_typeI_cat"/>
</dbReference>
<feature type="compositionally biased region" description="Basic and acidic residues" evidence="16">
    <location>
        <begin position="351"/>
        <end position="366"/>
    </location>
</feature>
<dbReference type="PROSITE" id="PS50181">
    <property type="entry name" value="FBOX"/>
    <property type="match status" value="1"/>
</dbReference>
<sequence>MKSSSGASSVPPGQENQASCDHSNLPPRPGPYSAAPHEEIQQPQAAHVAVLHAQTLYMPIESPPTPAPSPGPISNRPQTYPLGLASNHFLSTQDPLLRRQILTSILASCTPSELLFISTTVAPLLKRDFLLWLPTELSLHILSYVDDPKSLVRASMVSKHWYNLITEECVWRGMCRAQGFQDFDDNEPVAPWQRNEFPIWREDFSYREHYKISHVTMTNWRKGGSLLQSHRVPVANPENGVVTSLAMDRDWIVIGLANAKIHVFSAKTGVLARTLVGHDTGVWAVCLVSRGGYPLRPPQSERSRRRANNDVDALGAGIEHMSIFQQQGQLFTSTFLRTALGLDLEDDASDGEDRPAADALPGKRSDPCFTSQGWGQPNALIVSGGCDKVIRVWDAKSGYPIFNLAGHTSTIRCIRVLHNRPIAVSGSRDSTVRVWDIQRGRALRVLRGHRHSVRCLDVCGNRIVSGSYDTTCRVWNVDTGECLHVLRGHYHEIYSVAFDGFRIASGGLDTTVRVWDAQSGDCVALLQGHTALVCQVQLSPKILATGGSDGRVITFDLSKYTVLHRIAAHDSSVTSLQFDQNFLVTGGNDGRTRLYDTLTGNFIRDLTEPSEIVWKVAYLKATCAIMFKLILSFTRSSTVAYSVVTELPCLSYRLDQLLLSGIFINSTSLTTIFYIMSVFKIVPTTQQYDWGKVGKNSKVALFAAAGLPNFKIEEKTPYAELWMGTHTSSPSELADNKSLLADHLKAHPELIGDRIIEKFDAGNGNLPFLFKVLSIEKALSIQSHPDKRTAEMLHANQPEIYKDPNHKPEMALAITPFRALCGFRPLPEIANFLRLVPELASLIPATVLQTFLSAASSRSPGGPTEKAALKNIFAAIMTAPELEFKHQLKLLVSRYKGGGAKIADGETQELVDLVLKLNTQFPGDIGVFCPFLLNYVVLQPGEAIFLGAGEPHAYLYGECMECMANSDNVIRAGLTPKLRDVPNLVATLTYESSKASKHMVAPRPLGANSKFSTLYDPPIPEFAVIKTDVPSGEAEQHSKFDGPSITIVTEGKGSVHWKEGEGRDLELKVGDVFYIGAGTETTIRAQEGKLVFYRAFVEAQK</sequence>
<dbReference type="GO" id="GO:0005829">
    <property type="term" value="C:cytosol"/>
    <property type="evidence" value="ECO:0007669"/>
    <property type="project" value="TreeGrafter"/>
</dbReference>
<protein>
    <recommendedName>
        <fullName evidence="6 13">Mannose-6-phosphate isomerase</fullName>
        <ecNumber evidence="5 13">5.3.1.8</ecNumber>
    </recommendedName>
</protein>
<dbReference type="Gene3D" id="2.60.120.10">
    <property type="entry name" value="Jelly Rolls"/>
    <property type="match status" value="2"/>
</dbReference>
<dbReference type="InterPro" id="IPR019775">
    <property type="entry name" value="WD40_repeat_CS"/>
</dbReference>
<evidence type="ECO:0000256" key="8">
    <source>
        <dbReference type="ARBA" id="ARBA00022723"/>
    </source>
</evidence>
<dbReference type="GO" id="GO:0008270">
    <property type="term" value="F:zinc ion binding"/>
    <property type="evidence" value="ECO:0007669"/>
    <property type="project" value="InterPro"/>
</dbReference>
<dbReference type="PROSITE" id="PS50082">
    <property type="entry name" value="WD_REPEATS_2"/>
    <property type="match status" value="6"/>
</dbReference>
<evidence type="ECO:0000256" key="12">
    <source>
        <dbReference type="PROSITE-ProRule" id="PRU00221"/>
    </source>
</evidence>
<dbReference type="InterPro" id="IPR036047">
    <property type="entry name" value="F-box-like_dom_sf"/>
</dbReference>
<feature type="repeat" description="WD" evidence="12">
    <location>
        <begin position="404"/>
        <end position="445"/>
    </location>
</feature>
<comment type="caution">
    <text evidence="18">The sequence shown here is derived from an EMBL/GenBank/DDBJ whole genome shotgun (WGS) entry which is preliminary data.</text>
</comment>
<gene>
    <name evidence="18" type="ORF">NP233_g2172</name>
</gene>
<dbReference type="InterPro" id="IPR001810">
    <property type="entry name" value="F-box_dom"/>
</dbReference>
<dbReference type="SMART" id="SM00256">
    <property type="entry name" value="FBOX"/>
    <property type="match status" value="1"/>
</dbReference>
<evidence type="ECO:0000256" key="5">
    <source>
        <dbReference type="ARBA" id="ARBA00011956"/>
    </source>
</evidence>
<dbReference type="SMART" id="SM00320">
    <property type="entry name" value="WD40"/>
    <property type="match status" value="7"/>
</dbReference>
<feature type="repeat" description="WD" evidence="12">
    <location>
        <begin position="380"/>
        <end position="403"/>
    </location>
</feature>
<comment type="similarity">
    <text evidence="4 14">Belongs to the mannose-6-phosphate isomerase type 1 family.</text>
</comment>
<feature type="repeat" description="WD" evidence="12">
    <location>
        <begin position="566"/>
        <end position="605"/>
    </location>
</feature>
<dbReference type="EC" id="5.3.1.8" evidence="5 13"/>
<dbReference type="InterPro" id="IPR046456">
    <property type="entry name" value="PMI_typeI_C"/>
</dbReference>
<evidence type="ECO:0000259" key="17">
    <source>
        <dbReference type="PROSITE" id="PS50181"/>
    </source>
</evidence>
<dbReference type="InterPro" id="IPR015943">
    <property type="entry name" value="WD40/YVTN_repeat-like_dom_sf"/>
</dbReference>
<dbReference type="Pfam" id="PF00400">
    <property type="entry name" value="WD40"/>
    <property type="match status" value="5"/>
</dbReference>
<dbReference type="PANTHER" id="PTHR10309">
    <property type="entry name" value="MANNOSE-6-PHOSPHATE ISOMERASE"/>
    <property type="match status" value="1"/>
</dbReference>
<dbReference type="Gene3D" id="2.130.10.10">
    <property type="entry name" value="YVTN repeat-like/Quinoprotein amine dehydrogenase"/>
    <property type="match status" value="1"/>
</dbReference>
<feature type="domain" description="F-box" evidence="17">
    <location>
        <begin position="127"/>
        <end position="174"/>
    </location>
</feature>
<evidence type="ECO:0000256" key="2">
    <source>
        <dbReference type="ARBA" id="ARBA00002564"/>
    </source>
</evidence>
<organism evidence="18 19">
    <name type="scientific">Leucocoprinus birnbaumii</name>
    <dbReference type="NCBI Taxonomy" id="56174"/>
    <lineage>
        <taxon>Eukaryota</taxon>
        <taxon>Fungi</taxon>
        <taxon>Dikarya</taxon>
        <taxon>Basidiomycota</taxon>
        <taxon>Agaricomycotina</taxon>
        <taxon>Agaricomycetes</taxon>
        <taxon>Agaricomycetidae</taxon>
        <taxon>Agaricales</taxon>
        <taxon>Agaricineae</taxon>
        <taxon>Agaricaceae</taxon>
        <taxon>Leucocoprinus</taxon>
    </lineage>
</organism>
<keyword evidence="7 12" id="KW-0853">WD repeat</keyword>
<evidence type="ECO:0000256" key="10">
    <source>
        <dbReference type="ARBA" id="ARBA00022833"/>
    </source>
</evidence>
<feature type="repeat" description="WD" evidence="12">
    <location>
        <begin position="486"/>
        <end position="525"/>
    </location>
</feature>
<comment type="pathway">
    <text evidence="3 15">Nucleotide-sugar biosynthesis; GDP-alpha-D-mannose biosynthesis; alpha-D-mannose 1-phosphate from D-fructose 6-phosphate: step 1/2.</text>
</comment>
<dbReference type="GO" id="GO:0005975">
    <property type="term" value="P:carbohydrate metabolic process"/>
    <property type="evidence" value="ECO:0007669"/>
    <property type="project" value="InterPro"/>
</dbReference>
<dbReference type="CDD" id="cd00200">
    <property type="entry name" value="WD40"/>
    <property type="match status" value="1"/>
</dbReference>
<keyword evidence="9" id="KW-0677">Repeat</keyword>
<dbReference type="FunFam" id="2.60.120.10:FF:000044">
    <property type="entry name" value="Mannose-6-phosphate isomerase"/>
    <property type="match status" value="1"/>
</dbReference>
<dbReference type="PROSITE" id="PS50294">
    <property type="entry name" value="WD_REPEATS_REGION"/>
    <property type="match status" value="4"/>
</dbReference>
<dbReference type="PANTHER" id="PTHR10309:SF0">
    <property type="entry name" value="MANNOSE-6-PHOSPHATE ISOMERASE"/>
    <property type="match status" value="1"/>
</dbReference>
<comment type="cofactor">
    <cofactor evidence="13">
        <name>Zn(2+)</name>
        <dbReference type="ChEBI" id="CHEBI:29105"/>
    </cofactor>
    <text evidence="13">Binds 1 zinc ion per subunit.</text>
</comment>
<proteinExistence type="inferred from homology"/>
<dbReference type="Proteomes" id="UP001213000">
    <property type="component" value="Unassembled WGS sequence"/>
</dbReference>
<evidence type="ECO:0000256" key="4">
    <source>
        <dbReference type="ARBA" id="ARBA00010772"/>
    </source>
</evidence>
<evidence type="ECO:0000256" key="7">
    <source>
        <dbReference type="ARBA" id="ARBA00022574"/>
    </source>
</evidence>
<evidence type="ECO:0000256" key="15">
    <source>
        <dbReference type="RuleBase" id="RU004248"/>
    </source>
</evidence>
<dbReference type="InterPro" id="IPR014710">
    <property type="entry name" value="RmlC-like_jellyroll"/>
</dbReference>
<evidence type="ECO:0000256" key="14">
    <source>
        <dbReference type="RuleBase" id="RU004189"/>
    </source>
</evidence>
<dbReference type="InterPro" id="IPR036322">
    <property type="entry name" value="WD40_repeat_dom_sf"/>
</dbReference>
<evidence type="ECO:0000313" key="18">
    <source>
        <dbReference type="EMBL" id="KAJ3573836.1"/>
    </source>
</evidence>
<dbReference type="EMBL" id="JANIEX010000089">
    <property type="protein sequence ID" value="KAJ3573836.1"/>
    <property type="molecule type" value="Genomic_DNA"/>
</dbReference>
<keyword evidence="19" id="KW-1185">Reference proteome</keyword>
<evidence type="ECO:0000256" key="11">
    <source>
        <dbReference type="ARBA" id="ARBA00023235"/>
    </source>
</evidence>
<dbReference type="InterPro" id="IPR020472">
    <property type="entry name" value="WD40_PAC1"/>
</dbReference>
<evidence type="ECO:0000313" key="19">
    <source>
        <dbReference type="Proteomes" id="UP001213000"/>
    </source>
</evidence>
<dbReference type="InterPro" id="IPR018050">
    <property type="entry name" value="Pmannose_isomerase-type1_CS"/>
</dbReference>
<reference evidence="18" key="1">
    <citation type="submission" date="2022-07" db="EMBL/GenBank/DDBJ databases">
        <title>Genome Sequence of Leucocoprinus birnbaumii.</title>
        <authorList>
            <person name="Buettner E."/>
        </authorList>
    </citation>
    <scope>NUCLEOTIDE SEQUENCE</scope>
    <source>
        <strain evidence="18">VT141</strain>
    </source>
</reference>
<accession>A0AAD5VZH5</accession>
<dbReference type="GO" id="GO:0009298">
    <property type="term" value="P:GDP-mannose biosynthetic process"/>
    <property type="evidence" value="ECO:0007669"/>
    <property type="project" value="InterPro"/>
</dbReference>
<keyword evidence="11 13" id="KW-0413">Isomerase</keyword>
<evidence type="ECO:0000256" key="16">
    <source>
        <dbReference type="SAM" id="MobiDB-lite"/>
    </source>
</evidence>
<evidence type="ECO:0000256" key="13">
    <source>
        <dbReference type="RuleBase" id="RU000611"/>
    </source>
</evidence>
<dbReference type="CDD" id="cd07011">
    <property type="entry name" value="cupin_PMI_type_I_N"/>
    <property type="match status" value="1"/>
</dbReference>
<dbReference type="SUPFAM" id="SSF50952">
    <property type="entry name" value="Soluble quinoprotein glucose dehydrogenase"/>
    <property type="match status" value="1"/>
</dbReference>
<keyword evidence="8" id="KW-0479">Metal-binding</keyword>
<feature type="region of interest" description="Disordered" evidence="16">
    <location>
        <begin position="346"/>
        <end position="371"/>
    </location>
</feature>
<dbReference type="SUPFAM" id="SSF50978">
    <property type="entry name" value="WD40 repeat-like"/>
    <property type="match status" value="1"/>
</dbReference>
<evidence type="ECO:0000256" key="3">
    <source>
        <dbReference type="ARBA" id="ARBA00004666"/>
    </source>
</evidence>
<dbReference type="PRINTS" id="PR00320">
    <property type="entry name" value="GPROTEINBRPT"/>
</dbReference>
<dbReference type="SUPFAM" id="SSF51182">
    <property type="entry name" value="RmlC-like cupins"/>
    <property type="match status" value="1"/>
</dbReference>
<name>A0AAD5VZH5_9AGAR</name>
<evidence type="ECO:0000256" key="1">
    <source>
        <dbReference type="ARBA" id="ARBA00000757"/>
    </source>
</evidence>
<dbReference type="Pfam" id="PF20511">
    <property type="entry name" value="PMI_typeI_cat"/>
    <property type="match status" value="1"/>
</dbReference>
<feature type="region of interest" description="Disordered" evidence="16">
    <location>
        <begin position="1"/>
        <end position="45"/>
    </location>
</feature>
<evidence type="ECO:0000256" key="6">
    <source>
        <dbReference type="ARBA" id="ARBA00018236"/>
    </source>
</evidence>
<comment type="catalytic activity">
    <reaction evidence="1 13">
        <text>D-mannose 6-phosphate = D-fructose 6-phosphate</text>
        <dbReference type="Rhea" id="RHEA:12356"/>
        <dbReference type="ChEBI" id="CHEBI:58735"/>
        <dbReference type="ChEBI" id="CHEBI:61527"/>
        <dbReference type="EC" id="5.3.1.8"/>
    </reaction>
</comment>
<dbReference type="AlphaFoldDB" id="A0AAD5VZH5"/>
<feature type="repeat" description="WD" evidence="12">
    <location>
        <begin position="446"/>
        <end position="485"/>
    </location>
</feature>
<keyword evidence="10 13" id="KW-0862">Zinc</keyword>
<dbReference type="PROSITE" id="PS00966">
    <property type="entry name" value="PMI_I_2"/>
    <property type="match status" value="1"/>
</dbReference>
<dbReference type="NCBIfam" id="TIGR00218">
    <property type="entry name" value="manA"/>
    <property type="match status" value="1"/>
</dbReference>
<dbReference type="InterPro" id="IPR011051">
    <property type="entry name" value="RmlC_Cupin_sf"/>
</dbReference>
<dbReference type="PROSITE" id="PS00678">
    <property type="entry name" value="WD_REPEATS_1"/>
    <property type="match status" value="3"/>
</dbReference>
<evidence type="ECO:0000256" key="9">
    <source>
        <dbReference type="ARBA" id="ARBA00022737"/>
    </source>
</evidence>
<dbReference type="InterPro" id="IPR001680">
    <property type="entry name" value="WD40_rpt"/>
</dbReference>
<dbReference type="InterPro" id="IPR046458">
    <property type="entry name" value="PMI_typeI_hel"/>
</dbReference>
<dbReference type="GO" id="GO:0004476">
    <property type="term" value="F:mannose-6-phosphate isomerase activity"/>
    <property type="evidence" value="ECO:0007669"/>
    <property type="project" value="UniProtKB-EC"/>
</dbReference>
<dbReference type="Pfam" id="PF12937">
    <property type="entry name" value="F-box-like"/>
    <property type="match status" value="1"/>
</dbReference>
<dbReference type="InterPro" id="IPR011041">
    <property type="entry name" value="Quinoprot_gluc/sorb_DH_b-prop"/>
</dbReference>
<dbReference type="Pfam" id="PF20512">
    <property type="entry name" value="PMI_typeI_hel"/>
    <property type="match status" value="1"/>
</dbReference>
<dbReference type="Gene3D" id="1.10.441.10">
    <property type="entry name" value="Phosphomannose Isomerase, domain 2"/>
    <property type="match status" value="1"/>
</dbReference>
<feature type="repeat" description="WD" evidence="12">
    <location>
        <begin position="526"/>
        <end position="565"/>
    </location>
</feature>
<dbReference type="PRINTS" id="PR00714">
    <property type="entry name" value="MAN6PISMRASE"/>
</dbReference>
<comment type="function">
    <text evidence="2">Involved in the synthesis of the GDP-mannose and dolichol-phosphate-mannose required for a number of critical mannosyl transfer reactions.</text>
</comment>
<dbReference type="Pfam" id="PF01238">
    <property type="entry name" value="PMI_typeI_C"/>
    <property type="match status" value="1"/>
</dbReference>
<dbReference type="PROSITE" id="PS00965">
    <property type="entry name" value="PMI_I_1"/>
    <property type="match status" value="1"/>
</dbReference>
<dbReference type="SUPFAM" id="SSF81383">
    <property type="entry name" value="F-box domain"/>
    <property type="match status" value="1"/>
</dbReference>